<evidence type="ECO:0000256" key="2">
    <source>
        <dbReference type="SAM" id="SignalP"/>
    </source>
</evidence>
<dbReference type="Gene3D" id="2.60.120.10">
    <property type="entry name" value="Jelly Rolls"/>
    <property type="match status" value="1"/>
</dbReference>
<dbReference type="PANTHER" id="PTHR36440">
    <property type="entry name" value="PUTATIVE (AFU_ORTHOLOGUE AFUA_8G07350)-RELATED"/>
    <property type="match status" value="1"/>
</dbReference>
<dbReference type="InterPro" id="IPR011051">
    <property type="entry name" value="RmlC_Cupin_sf"/>
</dbReference>
<dbReference type="AlphaFoldDB" id="A0A2T5GSX5"/>
<reference evidence="4 5" key="1">
    <citation type="submission" date="2018-04" db="EMBL/GenBank/DDBJ databases">
        <title>Genomic Encyclopedia of Type Strains, Phase III (KMG-III): the genomes of soil and plant-associated and newly described type strains.</title>
        <authorList>
            <person name="Whitman W."/>
        </authorList>
    </citation>
    <scope>NUCLEOTIDE SEQUENCE [LARGE SCALE GENOMIC DNA]</scope>
    <source>
        <strain evidence="4 5">MA101b</strain>
    </source>
</reference>
<dbReference type="InterPro" id="IPR014710">
    <property type="entry name" value="RmlC-like_jellyroll"/>
</dbReference>
<feature type="signal peptide" evidence="2">
    <location>
        <begin position="1"/>
        <end position="22"/>
    </location>
</feature>
<feature type="chain" id="PRO_5015532915" description="Cupin type-2 domain-containing protein" evidence="2">
    <location>
        <begin position="23"/>
        <end position="203"/>
    </location>
</feature>
<sequence length="203" mass="21682">MERRSILSLPLAMLVGGTALHAASEDTIAPQRSDPVGTTPDPGPASALPVAVVRAGSDRTGQKRQIGVSATSYKVVTSDAKGDLFVIEQANQRRGGPPLHVHHGEDELFYVLDGEYAVQVGETRYALKTGDCILGPRGVPHAWAFVGPTAGRLLLSFAPAGKMEAFFNAWEQNGFGPGGYFTEKDDGLMRSYGMERLGPPLKF</sequence>
<dbReference type="EMBL" id="QAOG01000001">
    <property type="protein sequence ID" value="PTQ62395.1"/>
    <property type="molecule type" value="Genomic_DNA"/>
</dbReference>
<feature type="region of interest" description="Disordered" evidence="1">
    <location>
        <begin position="26"/>
        <end position="46"/>
    </location>
</feature>
<dbReference type="Pfam" id="PF07883">
    <property type="entry name" value="Cupin_2"/>
    <property type="match status" value="1"/>
</dbReference>
<evidence type="ECO:0000259" key="3">
    <source>
        <dbReference type="Pfam" id="PF07883"/>
    </source>
</evidence>
<name>A0A2T5GSX5_9SPHN</name>
<dbReference type="InterPro" id="IPR053146">
    <property type="entry name" value="QDO-like"/>
</dbReference>
<organism evidence="4 5">
    <name type="scientific">Sphingomonas aurantiaca</name>
    <dbReference type="NCBI Taxonomy" id="185949"/>
    <lineage>
        <taxon>Bacteria</taxon>
        <taxon>Pseudomonadati</taxon>
        <taxon>Pseudomonadota</taxon>
        <taxon>Alphaproteobacteria</taxon>
        <taxon>Sphingomonadales</taxon>
        <taxon>Sphingomonadaceae</taxon>
        <taxon>Sphingomonas</taxon>
    </lineage>
</organism>
<evidence type="ECO:0000256" key="1">
    <source>
        <dbReference type="SAM" id="MobiDB-lite"/>
    </source>
</evidence>
<evidence type="ECO:0000313" key="5">
    <source>
        <dbReference type="Proteomes" id="UP000244189"/>
    </source>
</evidence>
<keyword evidence="2" id="KW-0732">Signal</keyword>
<feature type="domain" description="Cupin type-2" evidence="3">
    <location>
        <begin position="96"/>
        <end position="155"/>
    </location>
</feature>
<dbReference type="Proteomes" id="UP000244189">
    <property type="component" value="Unassembled WGS sequence"/>
</dbReference>
<dbReference type="SUPFAM" id="SSF51182">
    <property type="entry name" value="RmlC-like cupins"/>
    <property type="match status" value="1"/>
</dbReference>
<proteinExistence type="predicted"/>
<dbReference type="InterPro" id="IPR013096">
    <property type="entry name" value="Cupin_2"/>
</dbReference>
<gene>
    <name evidence="4" type="ORF">C8J26_0674</name>
</gene>
<dbReference type="PANTHER" id="PTHR36440:SF1">
    <property type="entry name" value="PUTATIVE (AFU_ORTHOLOGUE AFUA_8G07350)-RELATED"/>
    <property type="match status" value="1"/>
</dbReference>
<keyword evidence="5" id="KW-1185">Reference proteome</keyword>
<protein>
    <recommendedName>
        <fullName evidence="3">Cupin type-2 domain-containing protein</fullName>
    </recommendedName>
</protein>
<comment type="caution">
    <text evidence="4">The sequence shown here is derived from an EMBL/GenBank/DDBJ whole genome shotgun (WGS) entry which is preliminary data.</text>
</comment>
<accession>A0A2T5GSX5</accession>
<evidence type="ECO:0000313" key="4">
    <source>
        <dbReference type="EMBL" id="PTQ62395.1"/>
    </source>
</evidence>